<name>A0A6A5ZK94_9PLEO</name>
<dbReference type="SMART" id="SM00320">
    <property type="entry name" value="WD40"/>
    <property type="match status" value="2"/>
</dbReference>
<dbReference type="SUPFAM" id="SSF50978">
    <property type="entry name" value="WD40 repeat-like"/>
    <property type="match status" value="1"/>
</dbReference>
<dbReference type="PROSITE" id="PS50294">
    <property type="entry name" value="WD_REPEATS_REGION"/>
    <property type="match status" value="1"/>
</dbReference>
<sequence>MQREEVARPAQTEEAGRTVPAPLWKPIWLVGNLNYSVRKVQLSADGQLLLAIMNEMNRLRVLDISHRAQSSTSEISDSMTYVSSDRRGSRFATASKGPHSSLQSRDGRWLPDLHQSMGQYQITAVTLANGLCLMAFGYSDSSIRLYNSFDIDARVERWISGHGEAITDVRFFLGDKKLAMVSYDDIVKIWDVNTKGLLLNIRHSIVDAWNLKAAIAISPDGRAIAVTKRMTLVRVYHTLTGKLLYDVTKNHKWDDQIPGIAFTANGRLLLAEGTENGFNIYEYGTR</sequence>
<evidence type="ECO:0000256" key="2">
    <source>
        <dbReference type="ARBA" id="ARBA00022737"/>
    </source>
</evidence>
<evidence type="ECO:0000313" key="4">
    <source>
        <dbReference type="EMBL" id="KAF2119769.1"/>
    </source>
</evidence>
<dbReference type="InterPro" id="IPR050505">
    <property type="entry name" value="WDR55/POC1"/>
</dbReference>
<dbReference type="AlphaFoldDB" id="A0A6A5ZK94"/>
<organism evidence="4 5">
    <name type="scientific">Lophiotrema nucula</name>
    <dbReference type="NCBI Taxonomy" id="690887"/>
    <lineage>
        <taxon>Eukaryota</taxon>
        <taxon>Fungi</taxon>
        <taxon>Dikarya</taxon>
        <taxon>Ascomycota</taxon>
        <taxon>Pezizomycotina</taxon>
        <taxon>Dothideomycetes</taxon>
        <taxon>Pleosporomycetidae</taxon>
        <taxon>Pleosporales</taxon>
        <taxon>Lophiotremataceae</taxon>
        <taxon>Lophiotrema</taxon>
    </lineage>
</organism>
<dbReference type="Pfam" id="PF00400">
    <property type="entry name" value="WD40"/>
    <property type="match status" value="1"/>
</dbReference>
<dbReference type="InterPro" id="IPR036322">
    <property type="entry name" value="WD40_repeat_dom_sf"/>
</dbReference>
<dbReference type="Proteomes" id="UP000799770">
    <property type="component" value="Unassembled WGS sequence"/>
</dbReference>
<dbReference type="PANTHER" id="PTHR44019">
    <property type="entry name" value="WD REPEAT-CONTAINING PROTEIN 55"/>
    <property type="match status" value="1"/>
</dbReference>
<dbReference type="InterPro" id="IPR001680">
    <property type="entry name" value="WD40_rpt"/>
</dbReference>
<evidence type="ECO:0000256" key="3">
    <source>
        <dbReference type="PROSITE-ProRule" id="PRU00221"/>
    </source>
</evidence>
<dbReference type="EMBL" id="ML977315">
    <property type="protein sequence ID" value="KAF2119769.1"/>
    <property type="molecule type" value="Genomic_DNA"/>
</dbReference>
<evidence type="ECO:0000256" key="1">
    <source>
        <dbReference type="ARBA" id="ARBA00022574"/>
    </source>
</evidence>
<feature type="repeat" description="WD" evidence="3">
    <location>
        <begin position="159"/>
        <end position="200"/>
    </location>
</feature>
<keyword evidence="5" id="KW-1185">Reference proteome</keyword>
<dbReference type="PANTHER" id="PTHR44019:SF8">
    <property type="entry name" value="POC1 CENTRIOLAR PROTEIN HOMOLOG"/>
    <property type="match status" value="1"/>
</dbReference>
<dbReference type="PROSITE" id="PS00678">
    <property type="entry name" value="WD_REPEATS_1"/>
    <property type="match status" value="1"/>
</dbReference>
<reference evidence="4" key="1">
    <citation type="journal article" date="2020" name="Stud. Mycol.">
        <title>101 Dothideomycetes genomes: a test case for predicting lifestyles and emergence of pathogens.</title>
        <authorList>
            <person name="Haridas S."/>
            <person name="Albert R."/>
            <person name="Binder M."/>
            <person name="Bloem J."/>
            <person name="Labutti K."/>
            <person name="Salamov A."/>
            <person name="Andreopoulos B."/>
            <person name="Baker S."/>
            <person name="Barry K."/>
            <person name="Bills G."/>
            <person name="Bluhm B."/>
            <person name="Cannon C."/>
            <person name="Castanera R."/>
            <person name="Culley D."/>
            <person name="Daum C."/>
            <person name="Ezra D."/>
            <person name="Gonzalez J."/>
            <person name="Henrissat B."/>
            <person name="Kuo A."/>
            <person name="Liang C."/>
            <person name="Lipzen A."/>
            <person name="Lutzoni F."/>
            <person name="Magnuson J."/>
            <person name="Mondo S."/>
            <person name="Nolan M."/>
            <person name="Ohm R."/>
            <person name="Pangilinan J."/>
            <person name="Park H.-J."/>
            <person name="Ramirez L."/>
            <person name="Alfaro M."/>
            <person name="Sun H."/>
            <person name="Tritt A."/>
            <person name="Yoshinaga Y."/>
            <person name="Zwiers L.-H."/>
            <person name="Turgeon B."/>
            <person name="Goodwin S."/>
            <person name="Spatafora J."/>
            <person name="Crous P."/>
            <person name="Grigoriev I."/>
        </authorList>
    </citation>
    <scope>NUCLEOTIDE SEQUENCE</scope>
    <source>
        <strain evidence="4">CBS 627.86</strain>
    </source>
</reference>
<proteinExistence type="predicted"/>
<dbReference type="InterPro" id="IPR019775">
    <property type="entry name" value="WD40_repeat_CS"/>
</dbReference>
<protein>
    <submittedName>
        <fullName evidence="4">WD40-repeat-containing domain protein</fullName>
    </submittedName>
</protein>
<keyword evidence="2" id="KW-0677">Repeat</keyword>
<dbReference type="Gene3D" id="2.130.10.10">
    <property type="entry name" value="YVTN repeat-like/Quinoprotein amine dehydrogenase"/>
    <property type="match status" value="1"/>
</dbReference>
<gene>
    <name evidence="4" type="ORF">BDV96DRAFT_642776</name>
</gene>
<keyword evidence="1 3" id="KW-0853">WD repeat</keyword>
<accession>A0A6A5ZK94</accession>
<dbReference type="InterPro" id="IPR015943">
    <property type="entry name" value="WD40/YVTN_repeat-like_dom_sf"/>
</dbReference>
<dbReference type="OrthoDB" id="2654985at2759"/>
<evidence type="ECO:0000313" key="5">
    <source>
        <dbReference type="Proteomes" id="UP000799770"/>
    </source>
</evidence>
<dbReference type="PROSITE" id="PS50082">
    <property type="entry name" value="WD_REPEATS_2"/>
    <property type="match status" value="1"/>
</dbReference>